<evidence type="ECO:0000259" key="3">
    <source>
        <dbReference type="Pfam" id="PF16656"/>
    </source>
</evidence>
<dbReference type="Pfam" id="PF00149">
    <property type="entry name" value="Metallophos"/>
    <property type="match status" value="1"/>
</dbReference>
<dbReference type="PANTHER" id="PTHR45867:SF3">
    <property type="entry name" value="ACID PHOSPHATASE TYPE 7"/>
    <property type="match status" value="1"/>
</dbReference>
<dbReference type="Pfam" id="PF16656">
    <property type="entry name" value="Pur_ac_phosph_N"/>
    <property type="match status" value="1"/>
</dbReference>
<dbReference type="EMBL" id="FTOR01000004">
    <property type="protein sequence ID" value="SIT18201.1"/>
    <property type="molecule type" value="Genomic_DNA"/>
</dbReference>
<protein>
    <submittedName>
        <fullName evidence="4">Por secretion system C-terminal sorting domain-containing protein</fullName>
    </submittedName>
</protein>
<dbReference type="InterPro" id="IPR029052">
    <property type="entry name" value="Metallo-depent_PP-like"/>
</dbReference>
<dbReference type="RefSeq" id="WP_076379729.1">
    <property type="nucleotide sequence ID" value="NZ_AP017422.1"/>
</dbReference>
<dbReference type="InterPro" id="IPR008963">
    <property type="entry name" value="Purple_acid_Pase-like_N"/>
</dbReference>
<organism evidence="4 5">
    <name type="scientific">Filimonas lacunae</name>
    <dbReference type="NCBI Taxonomy" id="477680"/>
    <lineage>
        <taxon>Bacteria</taxon>
        <taxon>Pseudomonadati</taxon>
        <taxon>Bacteroidota</taxon>
        <taxon>Chitinophagia</taxon>
        <taxon>Chitinophagales</taxon>
        <taxon>Chitinophagaceae</taxon>
        <taxon>Filimonas</taxon>
    </lineage>
</organism>
<gene>
    <name evidence="4" type="ORF">SAMN05421788_104418</name>
</gene>
<keyword evidence="1" id="KW-0732">Signal</keyword>
<dbReference type="Gene3D" id="3.60.21.10">
    <property type="match status" value="1"/>
</dbReference>
<dbReference type="NCBIfam" id="TIGR04183">
    <property type="entry name" value="Por_Secre_tail"/>
    <property type="match status" value="1"/>
</dbReference>
<dbReference type="STRING" id="477680.SAMN05421788_104418"/>
<feature type="domain" description="Calcineurin-like phosphoesterase" evidence="2">
    <location>
        <begin position="117"/>
        <end position="328"/>
    </location>
</feature>
<dbReference type="AlphaFoldDB" id="A0A173MRD7"/>
<dbReference type="SUPFAM" id="SSF49363">
    <property type="entry name" value="Purple acid phosphatase, N-terminal domain"/>
    <property type="match status" value="1"/>
</dbReference>
<evidence type="ECO:0000256" key="1">
    <source>
        <dbReference type="ARBA" id="ARBA00022729"/>
    </source>
</evidence>
<dbReference type="OrthoDB" id="9809781at2"/>
<dbReference type="Proteomes" id="UP000186917">
    <property type="component" value="Unassembled WGS sequence"/>
</dbReference>
<proteinExistence type="predicted"/>
<accession>A0A173MRD7</accession>
<feature type="domain" description="Purple acid phosphatase N-terminal" evidence="3">
    <location>
        <begin position="28"/>
        <end position="103"/>
    </location>
</feature>
<dbReference type="SUPFAM" id="SSF56300">
    <property type="entry name" value="Metallo-dependent phosphatases"/>
    <property type="match status" value="1"/>
</dbReference>
<dbReference type="InterPro" id="IPR026444">
    <property type="entry name" value="Secre_tail"/>
</dbReference>
<sequence>MRIIFVLLVLCTQLSYPYAQELIRGPYLQIATSSSIVIRWRTDLPATGLVTFGTDSLQSNTIIEDSFPTNEHVVQLINLLPHTKYYYKIGISKSHLLSDTYNFFYTMPVPGTSELYRIGVFGDCGNNSTNQRNVRDQLEKYLDTNHLDSWILLGDNAYWSGTEDQYQSGFFNLYKNNLLKNAPLWPSPGNHDYANSTSLQISHAMPYYNIFSFPVNGEAGGIASHNASYYSFDLGNIHFLSLDSYGMETEKRYKLYDTLSPQVQWIKKDLDSNKNKDWIIAYWHHPPYTMGSHNSDVETDLVRIRQNFIRILERYGVDLILCGHSHVYERSSLMKGFYDNAALFNQDKHTLSSSSGLYDGSDNSCPYIKDYDGTVYVVTGSSGQLGGQAPGFPMKMMQYSNSQNGGSMLLEVQQNRLNAKWICADGTIRDQFVMMKSVNQFHQYTVAEGSNLMLQASYLGSYNWSTGNTNKSALSITPSIGLHNYTVRDNYNCLADTFSVQVIAADWKKEVTIVPNPSPSGTVKIKIQNDYPIAASLILTDMSGRIIYQTHLSLTKSPQAFLPGGLPKGIYNLTVIINSKISTQKMLILE</sequence>
<reference evidence="5" key="1">
    <citation type="submission" date="2017-01" db="EMBL/GenBank/DDBJ databases">
        <authorList>
            <person name="Varghese N."/>
            <person name="Submissions S."/>
        </authorList>
    </citation>
    <scope>NUCLEOTIDE SEQUENCE [LARGE SCALE GENOMIC DNA]</scope>
    <source>
        <strain evidence="5">DSM 21054</strain>
    </source>
</reference>
<dbReference type="PANTHER" id="PTHR45867">
    <property type="entry name" value="PURPLE ACID PHOSPHATASE"/>
    <property type="match status" value="1"/>
</dbReference>
<name>A0A173MRD7_9BACT</name>
<evidence type="ECO:0000313" key="5">
    <source>
        <dbReference type="Proteomes" id="UP000186917"/>
    </source>
</evidence>
<dbReference type="GO" id="GO:0003993">
    <property type="term" value="F:acid phosphatase activity"/>
    <property type="evidence" value="ECO:0007669"/>
    <property type="project" value="InterPro"/>
</dbReference>
<dbReference type="GO" id="GO:0046872">
    <property type="term" value="F:metal ion binding"/>
    <property type="evidence" value="ECO:0007669"/>
    <property type="project" value="InterPro"/>
</dbReference>
<keyword evidence="5" id="KW-1185">Reference proteome</keyword>
<dbReference type="Gene3D" id="2.60.40.380">
    <property type="entry name" value="Purple acid phosphatase-like, N-terminal"/>
    <property type="match status" value="1"/>
</dbReference>
<evidence type="ECO:0000259" key="2">
    <source>
        <dbReference type="Pfam" id="PF00149"/>
    </source>
</evidence>
<evidence type="ECO:0000313" key="4">
    <source>
        <dbReference type="EMBL" id="SIT18201.1"/>
    </source>
</evidence>
<dbReference type="InterPro" id="IPR004843">
    <property type="entry name" value="Calcineurin-like_PHP"/>
</dbReference>
<dbReference type="InterPro" id="IPR015914">
    <property type="entry name" value="PAPs_N"/>
</dbReference>
<dbReference type="KEGG" id="fln:FLA_6272"/>